<name>A0AA35Y2T6_9PROT</name>
<reference evidence="2" key="1">
    <citation type="submission" date="2023-03" db="EMBL/GenBank/DDBJ databases">
        <authorList>
            <person name="Cleenwerck I."/>
        </authorList>
    </citation>
    <scope>NUCLEOTIDE SEQUENCE</scope>
    <source>
        <strain evidence="2">LMG 32879</strain>
    </source>
</reference>
<evidence type="ECO:0000313" key="2">
    <source>
        <dbReference type="EMBL" id="CAI9119585.1"/>
    </source>
</evidence>
<feature type="signal peptide" evidence="1">
    <location>
        <begin position="1"/>
        <end position="29"/>
    </location>
</feature>
<comment type="caution">
    <text evidence="2">The sequence shown here is derived from an EMBL/GenBank/DDBJ whole genome shotgun (WGS) entry which is preliminary data.</text>
</comment>
<keyword evidence="1" id="KW-0732">Signal</keyword>
<dbReference type="AlphaFoldDB" id="A0AA35Y2T6"/>
<proteinExistence type="predicted"/>
<sequence length="158" mass="16227">MLRRALMCAMTVATIVGGAVSSVPAQAQATDHANTVAVHFGGKAHPSSSAFSTIVADGSSNLKTDTAGITSLSTDLVAHSDARAVAASGPTYTDAPVPDEDVTEPLVISDPSTHVRPDFFHRDSHQINAAQDESTSVNEHRRGHGSAAAGLALAVPLY</sequence>
<accession>A0AA35Y2T6</accession>
<dbReference type="EMBL" id="CATKSH010000002">
    <property type="protein sequence ID" value="CAI9119585.1"/>
    <property type="molecule type" value="Genomic_DNA"/>
</dbReference>
<dbReference type="RefSeq" id="WP_289841710.1">
    <property type="nucleotide sequence ID" value="NZ_CATKSH010000002.1"/>
</dbReference>
<evidence type="ECO:0000313" key="3">
    <source>
        <dbReference type="Proteomes" id="UP001176960"/>
    </source>
</evidence>
<organism evidence="2 3">
    <name type="scientific">Brytella acorum</name>
    <dbReference type="NCBI Taxonomy" id="2959299"/>
    <lineage>
        <taxon>Bacteria</taxon>
        <taxon>Pseudomonadati</taxon>
        <taxon>Pseudomonadota</taxon>
        <taxon>Alphaproteobacteria</taxon>
        <taxon>Acetobacterales</taxon>
        <taxon>Acetobacteraceae</taxon>
        <taxon>Brytella</taxon>
    </lineage>
</organism>
<gene>
    <name evidence="2" type="ORF">LMG32879_000403</name>
</gene>
<protein>
    <submittedName>
        <fullName evidence="2">Uncharacterized protein</fullName>
    </submittedName>
</protein>
<dbReference type="Proteomes" id="UP001176960">
    <property type="component" value="Unassembled WGS sequence"/>
</dbReference>
<feature type="chain" id="PRO_5041462340" evidence="1">
    <location>
        <begin position="30"/>
        <end position="158"/>
    </location>
</feature>
<keyword evidence="3" id="KW-1185">Reference proteome</keyword>
<evidence type="ECO:0000256" key="1">
    <source>
        <dbReference type="SAM" id="SignalP"/>
    </source>
</evidence>